<dbReference type="InterPro" id="IPR052934">
    <property type="entry name" value="Methyl-DNA_Rec/Restrict_Enz"/>
</dbReference>
<sequence>MNNTLIIGPSGSGKTYLAKKIADDNETLFVHMNENVSYDNLVEGTQVSASNGALMYVPKKQKLLLFLDEAKNNSGNEYCVILDDINRSDMSTVLGELIYAFQDRGKVISLKSGKTACVPDNVKLIVTLNSSEVTSANEVVKEEIFNQIIHLDNGLPEYEQALDNIKKASLCSLGKTEYEDLVKWLKGVYDKYVNQYCVFTREYRNHANEYRVGMAYFLPSTNVPVNRWNECIKHRIRHQVHPLLFKYAEDGIIKKDEIPRESINDTEYVIRPVKQERIVIHSCKEVEDYENDVSKGKPLPIGAKSKLNSSHKFNWMYLVIMIVLRDIIDNSLISHDELIDLLENDAEILTFRNDITVSGRTGACLLVRDDLASSFPVRDSSQGNTKGGYSYSNNYHKFSYDGKIYRMFSAWQVTNTVKCPYSVSKCIETNTGSQKRHLYRTIKMLVYKYFKRYEMDLNNILAVEPTNVECIARLSQLNQDINFVEKLTDDKNYNGKPYYVDLSEGQNALVFISTIRKLPTWQKMMKECGVYKTMSKNYKEIMNVTNVKQMILQGPPGTSKTYGAKKFIAEQAKISGDDWELQLNDNQLKTEGDKYFEKTPGKNVYWDLLQFHPSYTYEDFVRGISVKPLERRTIEGTISSKDKDEELYRVSLLGDSGVEYKSVNRALGKIAALAKEAYDKDPTGCAEYYLVIDEINRANLATVFGELIYAFEYRGDGGTIRTPYEVDGDDALVLPPNLYIIGTMNTADKSIGTIDYAIRRRFLFFKLLPEISVVCDSISEKNPSEDLSKAIEVKQFESVEQLFNVCLNKADYEKEDVQLGHTYFLRKESNLAKSAEQAKYRYIYQVLPILFEYKKDGVLDFSRVASLSNDNTWKDVLMNMIKMIEANDATRNDLYDEFVGTLNMPEIENDINEIIQEKQAD</sequence>
<dbReference type="EMBL" id="FNNF01000035">
    <property type="protein sequence ID" value="SDW69155.1"/>
    <property type="molecule type" value="Genomic_DNA"/>
</dbReference>
<protein>
    <submittedName>
        <fullName evidence="2">AAA domain (Dynein-related subfamily)</fullName>
    </submittedName>
</protein>
<proteinExistence type="predicted"/>
<accession>A0A1H2VLC5</accession>
<reference evidence="2 3" key="1">
    <citation type="submission" date="2016-10" db="EMBL/GenBank/DDBJ databases">
        <authorList>
            <person name="de Groot N.N."/>
        </authorList>
    </citation>
    <scope>NUCLEOTIDE SEQUENCE [LARGE SCALE GENOMIC DNA]</scope>
    <source>
        <strain evidence="2 3">S3b</strain>
    </source>
</reference>
<dbReference type="InterPro" id="IPR003593">
    <property type="entry name" value="AAA+_ATPase"/>
</dbReference>
<dbReference type="SUPFAM" id="SSF52540">
    <property type="entry name" value="P-loop containing nucleoside triphosphate hydrolases"/>
    <property type="match status" value="2"/>
</dbReference>
<dbReference type="SMART" id="SM00382">
    <property type="entry name" value="AAA"/>
    <property type="match status" value="2"/>
</dbReference>
<dbReference type="GO" id="GO:0016887">
    <property type="term" value="F:ATP hydrolysis activity"/>
    <property type="evidence" value="ECO:0007669"/>
    <property type="project" value="InterPro"/>
</dbReference>
<dbReference type="GO" id="GO:0005524">
    <property type="term" value="F:ATP binding"/>
    <property type="evidence" value="ECO:0007669"/>
    <property type="project" value="InterPro"/>
</dbReference>
<dbReference type="PANTHER" id="PTHR37291">
    <property type="entry name" value="5-METHYLCYTOSINE-SPECIFIC RESTRICTION ENZYME B"/>
    <property type="match status" value="1"/>
</dbReference>
<dbReference type="AlphaFoldDB" id="A0A1H2VLC5"/>
<evidence type="ECO:0000313" key="3">
    <source>
        <dbReference type="Proteomes" id="UP000182429"/>
    </source>
</evidence>
<gene>
    <name evidence="2" type="ORF">SAMN04487759_13510</name>
</gene>
<feature type="domain" description="AAA+ ATPase" evidence="1">
    <location>
        <begin position="1"/>
        <end position="155"/>
    </location>
</feature>
<dbReference type="OrthoDB" id="9781481at2"/>
<dbReference type="InterPro" id="IPR027417">
    <property type="entry name" value="P-loop_NTPase"/>
</dbReference>
<evidence type="ECO:0000259" key="1">
    <source>
        <dbReference type="SMART" id="SM00382"/>
    </source>
</evidence>
<dbReference type="RefSeq" id="WP_074687123.1">
    <property type="nucleotide sequence ID" value="NZ_FNNF01000035.1"/>
</dbReference>
<dbReference type="InterPro" id="IPR011704">
    <property type="entry name" value="ATPase_dyneun-rel_AAA"/>
</dbReference>
<dbReference type="CDD" id="cd00009">
    <property type="entry name" value="AAA"/>
    <property type="match status" value="1"/>
</dbReference>
<evidence type="ECO:0000313" key="2">
    <source>
        <dbReference type="EMBL" id="SDW69155.1"/>
    </source>
</evidence>
<dbReference type="Gene3D" id="3.40.50.300">
    <property type="entry name" value="P-loop containing nucleotide triphosphate hydrolases"/>
    <property type="match status" value="2"/>
</dbReference>
<dbReference type="Pfam" id="PF07728">
    <property type="entry name" value="AAA_5"/>
    <property type="match status" value="2"/>
</dbReference>
<name>A0A1H2VLC5_9FIRM</name>
<organism evidence="2 3">
    <name type="scientific">Kandleria vitulina</name>
    <dbReference type="NCBI Taxonomy" id="1630"/>
    <lineage>
        <taxon>Bacteria</taxon>
        <taxon>Bacillati</taxon>
        <taxon>Bacillota</taxon>
        <taxon>Erysipelotrichia</taxon>
        <taxon>Erysipelotrichales</taxon>
        <taxon>Coprobacillaceae</taxon>
        <taxon>Kandleria</taxon>
    </lineage>
</organism>
<feature type="domain" description="AAA+ ATPase" evidence="1">
    <location>
        <begin position="546"/>
        <end position="768"/>
    </location>
</feature>
<dbReference type="Proteomes" id="UP000182429">
    <property type="component" value="Unassembled WGS sequence"/>
</dbReference>
<dbReference type="PANTHER" id="PTHR37291:SF1">
    <property type="entry name" value="TYPE IV METHYL-DIRECTED RESTRICTION ENZYME ECOKMCRB SUBUNIT"/>
    <property type="match status" value="1"/>
</dbReference>